<comment type="catalytic activity">
    <reaction evidence="1">
        <text>Hydrolysis of terminal non-reducing N-acetyl-D-hexosamine residues in N-acetyl-beta-D-hexosaminides.</text>
        <dbReference type="EC" id="3.2.1.52"/>
    </reaction>
</comment>
<keyword evidence="5" id="KW-0326">Glycosidase</keyword>
<dbReference type="CDD" id="cd06564">
    <property type="entry name" value="GH20_DspB_LnbB-like"/>
    <property type="match status" value="1"/>
</dbReference>
<dbReference type="Proteomes" id="UP000616885">
    <property type="component" value="Unassembled WGS sequence"/>
</dbReference>
<evidence type="ECO:0000256" key="1">
    <source>
        <dbReference type="ARBA" id="ARBA00001231"/>
    </source>
</evidence>
<dbReference type="EC" id="3.2.1.52" evidence="3"/>
<evidence type="ECO:0000256" key="4">
    <source>
        <dbReference type="ARBA" id="ARBA00022801"/>
    </source>
</evidence>
<dbReference type="GO" id="GO:0004563">
    <property type="term" value="F:beta-N-acetylhexosaminidase activity"/>
    <property type="evidence" value="ECO:0007669"/>
    <property type="project" value="UniProtKB-EC"/>
</dbReference>
<reference evidence="11" key="2">
    <citation type="submission" date="2020-10" db="EMBL/GenBank/DDBJ databases">
        <title>High-Quality Genome Resource of Clonostachys rosea strain S41 by Oxford Nanopore Long-Read Sequencing.</title>
        <authorList>
            <person name="Wang H."/>
        </authorList>
    </citation>
    <scope>NUCLEOTIDE SEQUENCE</scope>
    <source>
        <strain evidence="11">S41</strain>
    </source>
</reference>
<dbReference type="InterPro" id="IPR015882">
    <property type="entry name" value="HEX_bac_N"/>
</dbReference>
<dbReference type="InterPro" id="IPR052764">
    <property type="entry name" value="GH20_Enzymes"/>
</dbReference>
<feature type="domain" description="Glycoside hydrolase family 20 catalytic" evidence="8">
    <location>
        <begin position="172"/>
        <end position="499"/>
    </location>
</feature>
<dbReference type="PANTHER" id="PTHR43678:SF1">
    <property type="entry name" value="BETA-N-ACETYLHEXOSAMINIDASE"/>
    <property type="match status" value="1"/>
</dbReference>
<feature type="signal peptide" evidence="7">
    <location>
        <begin position="1"/>
        <end position="17"/>
    </location>
</feature>
<organism evidence="10">
    <name type="scientific">Bionectria ochroleuca</name>
    <name type="common">Gliocladium roseum</name>
    <dbReference type="NCBI Taxonomy" id="29856"/>
    <lineage>
        <taxon>Eukaryota</taxon>
        <taxon>Fungi</taxon>
        <taxon>Dikarya</taxon>
        <taxon>Ascomycota</taxon>
        <taxon>Pezizomycotina</taxon>
        <taxon>Sordariomycetes</taxon>
        <taxon>Hypocreomycetidae</taxon>
        <taxon>Hypocreales</taxon>
        <taxon>Bionectriaceae</taxon>
        <taxon>Clonostachys</taxon>
    </lineage>
</organism>
<name>A0A0B7KGX7_BIOOC</name>
<evidence type="ECO:0000256" key="3">
    <source>
        <dbReference type="ARBA" id="ARBA00012663"/>
    </source>
</evidence>
<evidence type="ECO:0000256" key="6">
    <source>
        <dbReference type="PIRSR" id="PIRSR625705-1"/>
    </source>
</evidence>
<dbReference type="EMBL" id="JADCTT010000019">
    <property type="protein sequence ID" value="KAF9742764.1"/>
    <property type="molecule type" value="Genomic_DNA"/>
</dbReference>
<feature type="active site" description="Proton donor" evidence="6">
    <location>
        <position position="331"/>
    </location>
</feature>
<dbReference type="Gene3D" id="3.30.379.10">
    <property type="entry name" value="Chitobiase/beta-hexosaminidase domain 2-like"/>
    <property type="match status" value="1"/>
</dbReference>
<dbReference type="Gene3D" id="3.20.20.80">
    <property type="entry name" value="Glycosidases"/>
    <property type="match status" value="1"/>
</dbReference>
<evidence type="ECO:0000256" key="7">
    <source>
        <dbReference type="SAM" id="SignalP"/>
    </source>
</evidence>
<dbReference type="InterPro" id="IPR015883">
    <property type="entry name" value="Glyco_hydro_20_cat"/>
</dbReference>
<dbReference type="Pfam" id="PF00728">
    <property type="entry name" value="Glyco_hydro_20"/>
    <property type="match status" value="1"/>
</dbReference>
<evidence type="ECO:0000259" key="8">
    <source>
        <dbReference type="Pfam" id="PF00728"/>
    </source>
</evidence>
<dbReference type="InterPro" id="IPR025705">
    <property type="entry name" value="Beta_hexosaminidase_sua/sub"/>
</dbReference>
<evidence type="ECO:0000256" key="5">
    <source>
        <dbReference type="ARBA" id="ARBA00023295"/>
    </source>
</evidence>
<comment type="similarity">
    <text evidence="2">Belongs to the glycosyl hydrolase 20 family.</text>
</comment>
<proteinExistence type="inferred from homology"/>
<dbReference type="EMBL" id="CDPU01000039">
    <property type="protein sequence ID" value="CEO53976.1"/>
    <property type="molecule type" value="Genomic_DNA"/>
</dbReference>
<accession>A0A0B7KGX7</accession>
<dbReference type="AlphaFoldDB" id="A0A0B7KGX7"/>
<protein>
    <recommendedName>
        <fullName evidence="3">beta-N-acetylhexosaminidase</fullName>
        <ecNumber evidence="3">3.2.1.52</ecNumber>
    </recommendedName>
</protein>
<dbReference type="PRINTS" id="PR00738">
    <property type="entry name" value="GLHYDRLASE20"/>
</dbReference>
<keyword evidence="4" id="KW-0378">Hydrolase</keyword>
<reference evidence="10" key="1">
    <citation type="submission" date="2015-01" db="EMBL/GenBank/DDBJ databases">
        <authorList>
            <person name="Durling Mikael"/>
        </authorList>
    </citation>
    <scope>NUCLEOTIDE SEQUENCE</scope>
</reference>
<gene>
    <name evidence="10" type="ORF">BN869_000010034_1</name>
    <name evidence="11" type="ORF">IM811_006946</name>
</gene>
<feature type="domain" description="Beta-hexosaminidase bacterial type N-terminal" evidence="9">
    <location>
        <begin position="61"/>
        <end position="151"/>
    </location>
</feature>
<feature type="chain" id="PRO_5044541192" description="beta-N-acetylhexosaminidase" evidence="7">
    <location>
        <begin position="18"/>
        <end position="712"/>
    </location>
</feature>
<evidence type="ECO:0000259" key="9">
    <source>
        <dbReference type="Pfam" id="PF02838"/>
    </source>
</evidence>
<dbReference type="SUPFAM" id="SSF51445">
    <property type="entry name" value="(Trans)glycosidases"/>
    <property type="match status" value="1"/>
</dbReference>
<evidence type="ECO:0000313" key="10">
    <source>
        <dbReference type="EMBL" id="CEO53976.1"/>
    </source>
</evidence>
<dbReference type="GO" id="GO:0005975">
    <property type="term" value="P:carbohydrate metabolic process"/>
    <property type="evidence" value="ECO:0007669"/>
    <property type="project" value="InterPro"/>
</dbReference>
<dbReference type="InterPro" id="IPR017853">
    <property type="entry name" value="GH"/>
</dbReference>
<keyword evidence="7" id="KW-0732">Signal</keyword>
<dbReference type="InterPro" id="IPR029018">
    <property type="entry name" value="Hex-like_dom2"/>
</dbReference>
<evidence type="ECO:0000256" key="2">
    <source>
        <dbReference type="ARBA" id="ARBA00006285"/>
    </source>
</evidence>
<dbReference type="PANTHER" id="PTHR43678">
    <property type="entry name" value="PUTATIVE (AFU_ORTHOLOGUE AFUA_2G00640)-RELATED"/>
    <property type="match status" value="1"/>
</dbReference>
<dbReference type="SUPFAM" id="SSF55545">
    <property type="entry name" value="beta-N-acetylhexosaminidase-like domain"/>
    <property type="match status" value="1"/>
</dbReference>
<evidence type="ECO:0000313" key="11">
    <source>
        <dbReference type="EMBL" id="KAF9742764.1"/>
    </source>
</evidence>
<dbReference type="Pfam" id="PF02838">
    <property type="entry name" value="Glyco_hydro_20b"/>
    <property type="match status" value="1"/>
</dbReference>
<sequence>MVVNLFSILALAAAASAALLPGLPTVPFELDADGKSWELSGLKSVVVDSSYADARNEKGLTLIPPELTDFANTFAQDLKDVVGHEVTVELGTAGGSDKLFLTLGDESEYLDVAGRETSEGYTLDVGADGVVITGASPLGVWWGTRTFIQQVLLGEGKIPFGSGKDSPGWGERGVMLDVGRHYYPPDFIIELCSYMSFFKQNVFHIHLSDNLYNNVKIYGYERQMSLYSAFRLLSDDPAVEGLAKRQNESYTREVWDDIQSKCVSRGVTLLPEIESPGHSLPISQWKPEIGMSSDYSLLNISHPDTIPTVKTIWKTFLPWFQSKTVHIGADEYRDESLDDLALAKEYTTFCNEMKDFIKEESGKDMRLWGTFPPSKNGDVDRNVSVQHWANFEALAGEWLSSGYQVLNSWDSVYIVGKWNQWYGQQLNLDFIFHGAPDKKPFSPNIFDSSNATANAKREDGRIYGHIAPQWNDYGPNATTVLEAYYSWRDGLAALADKQWGGELTADEYPGLFAAIHPHVPAQNLDRRVKTKTSTIIDIDFSSTRYCEGKFRDSSGNGYDVTTNCANTAEGVLLEPGCKATTPLESKGRNYTLSFSVKPTSDAKGPIFTGRDSALWYGNGTVDSVMMFSGESVYALNYTFPVGEWTNATLRAQGTRTYLDVGSDASREFLTVIGWTGDKFVWDKMAFEAPIAKIGGGEFQGLISGLKLVDTDF</sequence>